<evidence type="ECO:0000313" key="5">
    <source>
        <dbReference type="EnsemblMetazoa" id="RPRC007649-PA"/>
    </source>
</evidence>
<feature type="compositionally biased region" description="Low complexity" evidence="3">
    <location>
        <begin position="134"/>
        <end position="146"/>
    </location>
</feature>
<evidence type="ECO:0000256" key="2">
    <source>
        <dbReference type="ARBA" id="ARBA00022490"/>
    </source>
</evidence>
<dbReference type="Proteomes" id="UP000015103">
    <property type="component" value="Unassembled WGS sequence"/>
</dbReference>
<dbReference type="InParanoid" id="T1HUC9"/>
<sequence length="309" mass="34665">MTMAMFQAQLNTMVMWFDQWSESGFVSGLLSETEEVAMTQTLIHLPLLRPGNSETRAIYLALVPALLAYSMETGTLVEEARQLLSYVLIHPALRDDRSILQDDLSSVGGGSIPGKARRFSLSSEQPAVPPPLSPQSSQASSGSGSETHLDLAGDLTPHMRDVKNWLKSLRLHKYWHLLCQLSYEQILSLTEENFDSVLETIGGGQVTQGARRKIILSIDVMNGGHLLTAMDELKQILATPIKAYHEEEHPSYDDIPSRFTRVLGKNHALQTFFFIFVTSKHFGNVTLITLIRLQYFSLEGVRESKKLWY</sequence>
<dbReference type="STRING" id="13249.T1HUC9"/>
<dbReference type="EnsemblMetazoa" id="RPRC007649-RA">
    <property type="protein sequence ID" value="RPRC007649-PA"/>
    <property type="gene ID" value="RPRC007649"/>
</dbReference>
<dbReference type="GO" id="GO:0003729">
    <property type="term" value="F:mRNA binding"/>
    <property type="evidence" value="ECO:0007669"/>
    <property type="project" value="TreeGrafter"/>
</dbReference>
<dbReference type="GO" id="GO:0000289">
    <property type="term" value="P:nuclear-transcribed mRNA poly(A) tail shortening"/>
    <property type="evidence" value="ECO:0007669"/>
    <property type="project" value="TreeGrafter"/>
</dbReference>
<dbReference type="InterPro" id="IPR050897">
    <property type="entry name" value="SMAUG/VTS1_RNA-bind"/>
</dbReference>
<dbReference type="Pfam" id="PF26034">
    <property type="entry name" value="PHAT_SMAUG"/>
    <property type="match status" value="1"/>
</dbReference>
<dbReference type="PANTHER" id="PTHR12515">
    <property type="entry name" value="STERILE ALPHA MOTIF DOMAIN CONTAINING PROTEIN 4-RELATED"/>
    <property type="match status" value="1"/>
</dbReference>
<keyword evidence="2" id="KW-0963">Cytoplasm</keyword>
<keyword evidence="6" id="KW-1185">Reference proteome</keyword>
<dbReference type="eggNOG" id="KOG3791">
    <property type="taxonomic scope" value="Eukaryota"/>
</dbReference>
<dbReference type="VEuPathDB" id="VectorBase:RPRC007649"/>
<dbReference type="PANTHER" id="PTHR12515:SF5">
    <property type="entry name" value="PROTEIN SMAUG"/>
    <property type="match status" value="1"/>
</dbReference>
<proteinExistence type="predicted"/>
<protein>
    <recommendedName>
        <fullName evidence="4">SMAUG/ZCCHC2-like PHAT domain-containing protein</fullName>
    </recommendedName>
</protein>
<dbReference type="HOGENOM" id="CLU_901118_0_0_1"/>
<dbReference type="AlphaFoldDB" id="T1HUC9"/>
<reference evidence="5" key="1">
    <citation type="submission" date="2015-05" db="UniProtKB">
        <authorList>
            <consortium name="EnsemblMetazoa"/>
        </authorList>
    </citation>
    <scope>IDENTIFICATION</scope>
</reference>
<evidence type="ECO:0000256" key="3">
    <source>
        <dbReference type="SAM" id="MobiDB-lite"/>
    </source>
</evidence>
<evidence type="ECO:0000259" key="4">
    <source>
        <dbReference type="Pfam" id="PF26034"/>
    </source>
</evidence>
<dbReference type="InterPro" id="IPR013761">
    <property type="entry name" value="SAM/pointed_sf"/>
</dbReference>
<organism evidence="5 6">
    <name type="scientific">Rhodnius prolixus</name>
    <name type="common">Triatomid bug</name>
    <dbReference type="NCBI Taxonomy" id="13249"/>
    <lineage>
        <taxon>Eukaryota</taxon>
        <taxon>Metazoa</taxon>
        <taxon>Ecdysozoa</taxon>
        <taxon>Arthropoda</taxon>
        <taxon>Hexapoda</taxon>
        <taxon>Insecta</taxon>
        <taxon>Pterygota</taxon>
        <taxon>Neoptera</taxon>
        <taxon>Paraneoptera</taxon>
        <taxon>Hemiptera</taxon>
        <taxon>Heteroptera</taxon>
        <taxon>Panheteroptera</taxon>
        <taxon>Cimicomorpha</taxon>
        <taxon>Reduviidae</taxon>
        <taxon>Triatominae</taxon>
        <taxon>Rhodnius</taxon>
    </lineage>
</organism>
<evidence type="ECO:0000313" key="6">
    <source>
        <dbReference type="Proteomes" id="UP000015103"/>
    </source>
</evidence>
<evidence type="ECO:0000256" key="1">
    <source>
        <dbReference type="ARBA" id="ARBA00004496"/>
    </source>
</evidence>
<comment type="subcellular location">
    <subcellularLocation>
        <location evidence="1">Cytoplasm</location>
    </subcellularLocation>
</comment>
<dbReference type="InterPro" id="IPR058599">
    <property type="entry name" value="PHAT_Smg/ZCCHC2-like"/>
</dbReference>
<name>T1HUC9_RHOPR</name>
<dbReference type="EMBL" id="ACPB03019114">
    <property type="status" value="NOT_ANNOTATED_CDS"/>
    <property type="molecule type" value="Genomic_DNA"/>
</dbReference>
<feature type="region of interest" description="Disordered" evidence="3">
    <location>
        <begin position="119"/>
        <end position="152"/>
    </location>
</feature>
<dbReference type="Gene3D" id="1.10.150.50">
    <property type="entry name" value="Transcription Factor, Ets-1"/>
    <property type="match status" value="1"/>
</dbReference>
<accession>T1HUC9</accession>
<dbReference type="GO" id="GO:0000932">
    <property type="term" value="C:P-body"/>
    <property type="evidence" value="ECO:0007669"/>
    <property type="project" value="TreeGrafter"/>
</dbReference>
<dbReference type="SUPFAM" id="SSF47769">
    <property type="entry name" value="SAM/Pointed domain"/>
    <property type="match status" value="1"/>
</dbReference>
<feature type="domain" description="SMAUG/ZCCHC2-like PHAT" evidence="4">
    <location>
        <begin position="22"/>
        <end position="103"/>
    </location>
</feature>